<protein>
    <recommendedName>
        <fullName evidence="3">DUF4048 domain-containing protein</fullName>
    </recommendedName>
</protein>
<feature type="compositionally biased region" description="Polar residues" evidence="2">
    <location>
        <begin position="224"/>
        <end position="234"/>
    </location>
</feature>
<feature type="compositionally biased region" description="Basic and acidic residues" evidence="2">
    <location>
        <begin position="505"/>
        <end position="522"/>
    </location>
</feature>
<dbReference type="GeneID" id="96006700"/>
<feature type="region of interest" description="Disordered" evidence="2">
    <location>
        <begin position="354"/>
        <end position="420"/>
    </location>
</feature>
<feature type="region of interest" description="Disordered" evidence="2">
    <location>
        <begin position="221"/>
        <end position="303"/>
    </location>
</feature>
<feature type="compositionally biased region" description="Low complexity" evidence="2">
    <location>
        <begin position="110"/>
        <end position="122"/>
    </location>
</feature>
<feature type="compositionally biased region" description="Low complexity" evidence="2">
    <location>
        <begin position="285"/>
        <end position="298"/>
    </location>
</feature>
<feature type="compositionally biased region" description="Basic and acidic residues" evidence="2">
    <location>
        <begin position="545"/>
        <end position="563"/>
    </location>
</feature>
<feature type="region of interest" description="Disordered" evidence="2">
    <location>
        <begin position="103"/>
        <end position="133"/>
    </location>
</feature>
<sequence>MEPEHNNNLPRRTMSAKRASMRPLDVRRILADQGASEAKPLPALPADHVASPASPSASQHSAGSSGRTSFQSHGRTMSMASLNSNNATPGRLNRFSMQFPIQPATREQSPSRPSSSPTKDTAPAPPTPSAAPSDANFLTAIAAQERKVLELKEELQRAEAELTKLKKSWANHEAYKKKNEVRMLAKLEPVNTTAPATPVAQDDEDGSGAWLQQEMERRKALLNGTRTSNRTVFSGSRHTRTLSLLSPTRTTEAPSPLLQHPPRQDSLPPSAKQSVESERPQLPHRNSLLSRTSSASATPDVSAEIDKTADVEIDLTQANVDREVLIKHGKKMATDFKDGLWTFWEDLRQATVGDEATQVLPPNGRRQSSKETLRQSYRDSSRASRGSATSKASTETRRPPTRSPVNRRPSPAQVQEEPSLIDTSGTFWTEHGLTIPQATPAPVKKASKHTKTPSMAPSVASSADAWDTWDDHSPKDSRSSSSATSESVTQASTNATSPRHSAAASRDEPHQPEHVEGKEKEPLPWPALSKLRPTSLRRTASHLMSEWEKSMTPEPGQEFKGDESEFAIPLKKSEETGRSDSAQKRD</sequence>
<feature type="compositionally biased region" description="Basic and acidic residues" evidence="2">
    <location>
        <begin position="469"/>
        <end position="478"/>
    </location>
</feature>
<name>A0AB34KT05_9PEZI</name>
<evidence type="ECO:0000256" key="2">
    <source>
        <dbReference type="SAM" id="MobiDB-lite"/>
    </source>
</evidence>
<feature type="compositionally biased region" description="Basic and acidic residues" evidence="2">
    <location>
        <begin position="368"/>
        <end position="382"/>
    </location>
</feature>
<feature type="compositionally biased region" description="Low complexity" evidence="2">
    <location>
        <begin position="50"/>
        <end position="66"/>
    </location>
</feature>
<evidence type="ECO:0000313" key="4">
    <source>
        <dbReference type="EMBL" id="KAL1586413.1"/>
    </source>
</evidence>
<feature type="region of interest" description="Disordered" evidence="2">
    <location>
        <begin position="1"/>
        <end position="74"/>
    </location>
</feature>
<keyword evidence="1" id="KW-0175">Coiled coil</keyword>
<feature type="compositionally biased region" description="Low complexity" evidence="2">
    <location>
        <begin position="241"/>
        <end position="251"/>
    </location>
</feature>
<gene>
    <name evidence="4" type="ORF">WHR41_05257</name>
</gene>
<dbReference type="Proteomes" id="UP000803884">
    <property type="component" value="Unassembled WGS sequence"/>
</dbReference>
<feature type="domain" description="DUF4048" evidence="3">
    <location>
        <begin position="238"/>
        <end position="483"/>
    </location>
</feature>
<dbReference type="InterPro" id="IPR025122">
    <property type="entry name" value="DUF4048"/>
</dbReference>
<evidence type="ECO:0000256" key="1">
    <source>
        <dbReference type="SAM" id="Coils"/>
    </source>
</evidence>
<reference evidence="4 5" key="1">
    <citation type="journal article" date="2020" name="Microbiol. Resour. Announc.">
        <title>Draft Genome Sequence of a Cladosporium Species Isolated from the Mesophotic Ascidian Didemnum maculosum.</title>
        <authorList>
            <person name="Gioti A."/>
            <person name="Siaperas R."/>
            <person name="Nikolaivits E."/>
            <person name="Le Goff G."/>
            <person name="Ouazzani J."/>
            <person name="Kotoulas G."/>
            <person name="Topakas E."/>
        </authorList>
    </citation>
    <scope>NUCLEOTIDE SEQUENCE [LARGE SCALE GENOMIC DNA]</scope>
    <source>
        <strain evidence="4 5">TM138-S3</strain>
    </source>
</reference>
<feature type="coiled-coil region" evidence="1">
    <location>
        <begin position="141"/>
        <end position="168"/>
    </location>
</feature>
<feature type="compositionally biased region" description="Low complexity" evidence="2">
    <location>
        <begin position="479"/>
        <end position="493"/>
    </location>
</feature>
<dbReference type="Pfam" id="PF13257">
    <property type="entry name" value="DUF4048"/>
    <property type="match status" value="1"/>
</dbReference>
<feature type="compositionally biased region" description="Polar residues" evidence="2">
    <location>
        <begin position="383"/>
        <end position="393"/>
    </location>
</feature>
<accession>A0AB34KT05</accession>
<evidence type="ECO:0000313" key="5">
    <source>
        <dbReference type="Proteomes" id="UP000803884"/>
    </source>
</evidence>
<dbReference type="AlphaFoldDB" id="A0AB34KT05"/>
<keyword evidence="5" id="KW-1185">Reference proteome</keyword>
<organism evidence="4 5">
    <name type="scientific">Cladosporium halotolerans</name>
    <dbReference type="NCBI Taxonomy" id="1052096"/>
    <lineage>
        <taxon>Eukaryota</taxon>
        <taxon>Fungi</taxon>
        <taxon>Dikarya</taxon>
        <taxon>Ascomycota</taxon>
        <taxon>Pezizomycotina</taxon>
        <taxon>Dothideomycetes</taxon>
        <taxon>Dothideomycetidae</taxon>
        <taxon>Cladosporiales</taxon>
        <taxon>Cladosporiaceae</taxon>
        <taxon>Cladosporium</taxon>
    </lineage>
</organism>
<dbReference type="RefSeq" id="XP_069229518.1">
    <property type="nucleotide sequence ID" value="XM_069373862.1"/>
</dbReference>
<proteinExistence type="predicted"/>
<feature type="region of interest" description="Disordered" evidence="2">
    <location>
        <begin position="434"/>
        <end position="586"/>
    </location>
</feature>
<feature type="compositionally biased region" description="Basic and acidic residues" evidence="2">
    <location>
        <begin position="571"/>
        <end position="586"/>
    </location>
</feature>
<comment type="caution">
    <text evidence="4">The sequence shown here is derived from an EMBL/GenBank/DDBJ whole genome shotgun (WGS) entry which is preliminary data.</text>
</comment>
<feature type="compositionally biased region" description="Polar residues" evidence="2">
    <location>
        <begin position="1"/>
        <end position="10"/>
    </location>
</feature>
<dbReference type="EMBL" id="JAAQHG020000014">
    <property type="protein sequence ID" value="KAL1586413.1"/>
    <property type="molecule type" value="Genomic_DNA"/>
</dbReference>
<evidence type="ECO:0000259" key="3">
    <source>
        <dbReference type="Pfam" id="PF13257"/>
    </source>
</evidence>